<dbReference type="PROSITE" id="PS00211">
    <property type="entry name" value="ABC_TRANSPORTER_1"/>
    <property type="match status" value="1"/>
</dbReference>
<evidence type="ECO:0000256" key="8">
    <source>
        <dbReference type="ARBA" id="ARBA00023136"/>
    </source>
</evidence>
<dbReference type="RefSeq" id="WP_013160258.1">
    <property type="nucleotide sequence ID" value="NZ_HG975507.1"/>
</dbReference>
<feature type="region of interest" description="Disordered" evidence="11">
    <location>
        <begin position="353"/>
        <end position="421"/>
    </location>
</feature>
<comment type="function">
    <text evidence="9">Part of the ABC transporter FtsEX involved in cellular division. Has ATPase activity.</text>
</comment>
<evidence type="ECO:0000256" key="6">
    <source>
        <dbReference type="ARBA" id="ARBA00022967"/>
    </source>
</evidence>
<feature type="compositionally biased region" description="Low complexity" evidence="11">
    <location>
        <begin position="392"/>
        <end position="405"/>
    </location>
</feature>
<comment type="subunit">
    <text evidence="10">Homodimer. Forms a membrane-associated complex with FtsX.</text>
</comment>
<dbReference type="Gene3D" id="3.30.70.260">
    <property type="match status" value="1"/>
</dbReference>
<dbReference type="AlphaFoldDB" id="A0A068VUF9"/>
<dbReference type="InterPro" id="IPR027417">
    <property type="entry name" value="P-loop_NTPase"/>
</dbReference>
<dbReference type="InterPro" id="IPR041701">
    <property type="entry name" value="MetN_ABC"/>
</dbReference>
<comment type="similarity">
    <text evidence="1">Belongs to the ABC transporter superfamily.</text>
</comment>
<evidence type="ECO:0000256" key="1">
    <source>
        <dbReference type="ARBA" id="ARBA00005417"/>
    </source>
</evidence>
<dbReference type="InterPro" id="IPR050086">
    <property type="entry name" value="MetN_ABC_transporter-like"/>
</dbReference>
<evidence type="ECO:0000259" key="12">
    <source>
        <dbReference type="PROSITE" id="PS50893"/>
    </source>
</evidence>
<keyword evidence="8" id="KW-0472">Membrane</keyword>
<evidence type="ECO:0000256" key="11">
    <source>
        <dbReference type="SAM" id="MobiDB-lite"/>
    </source>
</evidence>
<evidence type="ECO:0000256" key="2">
    <source>
        <dbReference type="ARBA" id="ARBA00022448"/>
    </source>
</evidence>
<keyword evidence="2" id="KW-0813">Transport</keyword>
<dbReference type="GO" id="GO:0016887">
    <property type="term" value="F:ATP hydrolysis activity"/>
    <property type="evidence" value="ECO:0007669"/>
    <property type="project" value="InterPro"/>
</dbReference>
<dbReference type="GO" id="GO:0006865">
    <property type="term" value="P:amino acid transport"/>
    <property type="evidence" value="ECO:0007669"/>
    <property type="project" value="UniProtKB-KW"/>
</dbReference>
<dbReference type="PROSITE" id="PS50893">
    <property type="entry name" value="ABC_TRANSPORTER_2"/>
    <property type="match status" value="1"/>
</dbReference>
<dbReference type="InterPro" id="IPR003593">
    <property type="entry name" value="AAA+_ATPase"/>
</dbReference>
<dbReference type="PANTHER" id="PTHR43166:SF30">
    <property type="entry name" value="METHIONINE IMPORT ATP-BINDING PROTEIN METN"/>
    <property type="match status" value="1"/>
</dbReference>
<dbReference type="InterPro" id="IPR003439">
    <property type="entry name" value="ABC_transporter-like_ATP-bd"/>
</dbReference>
<keyword evidence="3" id="KW-1003">Cell membrane</keyword>
<dbReference type="SMART" id="SM00382">
    <property type="entry name" value="AAA"/>
    <property type="match status" value="1"/>
</dbReference>
<dbReference type="FunFam" id="3.40.50.300:FF:000056">
    <property type="entry name" value="Cell division ATP-binding protein FtsE"/>
    <property type="match status" value="1"/>
</dbReference>
<gene>
    <name evidence="13" type="primary">metN</name>
    <name evidence="13" type="ORF">PFCIRM138_06705</name>
</gene>
<dbReference type="InterPro" id="IPR018449">
    <property type="entry name" value="NIL_domain"/>
</dbReference>
<dbReference type="GO" id="GO:0005524">
    <property type="term" value="F:ATP binding"/>
    <property type="evidence" value="ECO:0007669"/>
    <property type="project" value="UniProtKB-KW"/>
</dbReference>
<reference evidence="13" key="1">
    <citation type="submission" date="2014-08" db="EMBL/GenBank/DDBJ databases">
        <authorList>
            <person name="Falentin Helene"/>
        </authorList>
    </citation>
    <scope>NUCLEOTIDE SEQUENCE</scope>
</reference>
<dbReference type="EMBL" id="LM676401">
    <property type="protein sequence ID" value="CEP26346.1"/>
    <property type="molecule type" value="Genomic_DNA"/>
</dbReference>
<dbReference type="PANTHER" id="PTHR43166">
    <property type="entry name" value="AMINO ACID IMPORT ATP-BINDING PROTEIN"/>
    <property type="match status" value="1"/>
</dbReference>
<dbReference type="GO" id="GO:0005886">
    <property type="term" value="C:plasma membrane"/>
    <property type="evidence" value="ECO:0007669"/>
    <property type="project" value="UniProtKB-ARBA"/>
</dbReference>
<feature type="domain" description="ABC transporter" evidence="12">
    <location>
        <begin position="17"/>
        <end position="256"/>
    </location>
</feature>
<dbReference type="Gene3D" id="3.40.50.300">
    <property type="entry name" value="P-loop containing nucleotide triphosphate hydrolases"/>
    <property type="match status" value="1"/>
</dbReference>
<dbReference type="EC" id="3.6.3.-" evidence="13"/>
<keyword evidence="4" id="KW-0547">Nucleotide-binding</keyword>
<dbReference type="Pfam" id="PF09383">
    <property type="entry name" value="NIL"/>
    <property type="match status" value="1"/>
</dbReference>
<evidence type="ECO:0000256" key="9">
    <source>
        <dbReference type="ARBA" id="ARBA00054718"/>
    </source>
</evidence>
<dbReference type="CDD" id="cd03258">
    <property type="entry name" value="ABC_MetN_methionine_transporter"/>
    <property type="match status" value="1"/>
</dbReference>
<keyword evidence="7" id="KW-0029">Amino-acid transport</keyword>
<proteinExistence type="inferred from homology"/>
<keyword evidence="6" id="KW-1278">Translocase</keyword>
<name>A0A068VUF9_PROFF</name>
<accession>A0A068VUF9</accession>
<dbReference type="SUPFAM" id="SSF52540">
    <property type="entry name" value="P-loop containing nucleoside triphosphate hydrolases"/>
    <property type="match status" value="1"/>
</dbReference>
<evidence type="ECO:0000256" key="7">
    <source>
        <dbReference type="ARBA" id="ARBA00022970"/>
    </source>
</evidence>
<keyword evidence="5 13" id="KW-0067">ATP-binding</keyword>
<keyword evidence="13" id="KW-0378">Hydrolase</keyword>
<sequence>MTQSDPRPGDHTLTSQISFRDVSKVYQTASGSVTALKGINLDVKPGEIFAVIGYSGAGKSTLVRLINGLEKVTSGSVEVNGFDVTNMTEHQLRKVRPEIGMIFQQFNLMQSKTVYENIAYPLRLAKWSKADMKARITELLHFVGLTEKAWVHPDELSGGQKQRVGIARALATKPSVLLADESTSALDPETTQDVLGLLRRVNEKLGVTIVVITHEMEVVRAIADRVAVLDNGDLIEQGPVDQIFETPATETTKRFVNTIMRHNPSTEEWDRLRAENPDATLVSVKSVDPGEFGAVLAQISDDASDDHKVSFAIVQGGVVQVKTRSIGSFTLALRGSPDAISRASDKLLAISHQKSDDAPAPPPREATDEPAQLVNSAPGSAGLMTGETVSPARAAGQDDAAGQSDGARDNGIATNGLGVRA</sequence>
<protein>
    <submittedName>
        <fullName evidence="13">Methionine import ATP-binding protein metN</fullName>
        <ecNumber evidence="13">3.6.3.-</ecNumber>
    </submittedName>
</protein>
<organism evidence="13">
    <name type="scientific">Propionibacterium freudenreichii subsp. freudenreichii</name>
    <dbReference type="NCBI Taxonomy" id="66712"/>
    <lineage>
        <taxon>Bacteria</taxon>
        <taxon>Bacillati</taxon>
        <taxon>Actinomycetota</taxon>
        <taxon>Actinomycetes</taxon>
        <taxon>Propionibacteriales</taxon>
        <taxon>Propionibacteriaceae</taxon>
        <taxon>Propionibacterium</taxon>
    </lineage>
</organism>
<evidence type="ECO:0000256" key="4">
    <source>
        <dbReference type="ARBA" id="ARBA00022741"/>
    </source>
</evidence>
<dbReference type="InterPro" id="IPR017871">
    <property type="entry name" value="ABC_transporter-like_CS"/>
</dbReference>
<evidence type="ECO:0000313" key="13">
    <source>
        <dbReference type="EMBL" id="CEP26346.1"/>
    </source>
</evidence>
<evidence type="ECO:0000256" key="5">
    <source>
        <dbReference type="ARBA" id="ARBA00022840"/>
    </source>
</evidence>
<evidence type="ECO:0000256" key="3">
    <source>
        <dbReference type="ARBA" id="ARBA00022475"/>
    </source>
</evidence>
<dbReference type="Pfam" id="PF00005">
    <property type="entry name" value="ABC_tran"/>
    <property type="match status" value="1"/>
</dbReference>
<evidence type="ECO:0000256" key="10">
    <source>
        <dbReference type="ARBA" id="ARBA00063837"/>
    </source>
</evidence>